<dbReference type="SUPFAM" id="SSF142877">
    <property type="entry name" value="EndoU-like"/>
    <property type="match status" value="1"/>
</dbReference>
<evidence type="ECO:0000259" key="2">
    <source>
        <dbReference type="PROSITE" id="PS51959"/>
    </source>
</evidence>
<dbReference type="AlphaFoldDB" id="A0A914D280"/>
<evidence type="ECO:0000313" key="3">
    <source>
        <dbReference type="Proteomes" id="UP000887540"/>
    </source>
</evidence>
<reference evidence="4" key="1">
    <citation type="submission" date="2022-11" db="UniProtKB">
        <authorList>
            <consortium name="WormBaseParasite"/>
        </authorList>
    </citation>
    <scope>IDENTIFICATION</scope>
</reference>
<evidence type="ECO:0000256" key="1">
    <source>
        <dbReference type="ARBA" id="ARBA00022801"/>
    </source>
</evidence>
<feature type="domain" description="EndoU" evidence="2">
    <location>
        <begin position="1"/>
        <end position="101"/>
    </location>
</feature>
<sequence>MREADVDKAKPEDIVLNWGSSVKENNNNNQSKLFSYVNKSLFNRPIYSNLIAIYEQNLFNPDACQPDYLTSLKNISLERYLTILTNSSVFRLAYKYLVDQS</sequence>
<protein>
    <submittedName>
        <fullName evidence="4">EndoU domain-containing protein</fullName>
    </submittedName>
</protein>
<dbReference type="PROSITE" id="PS51959">
    <property type="entry name" value="ENDOU"/>
    <property type="match status" value="1"/>
</dbReference>
<proteinExistence type="predicted"/>
<dbReference type="Pfam" id="PF09412">
    <property type="entry name" value="XendoU"/>
    <property type="match status" value="1"/>
</dbReference>
<organism evidence="3 4">
    <name type="scientific">Acrobeloides nanus</name>
    <dbReference type="NCBI Taxonomy" id="290746"/>
    <lineage>
        <taxon>Eukaryota</taxon>
        <taxon>Metazoa</taxon>
        <taxon>Ecdysozoa</taxon>
        <taxon>Nematoda</taxon>
        <taxon>Chromadorea</taxon>
        <taxon>Rhabditida</taxon>
        <taxon>Tylenchina</taxon>
        <taxon>Cephalobomorpha</taxon>
        <taxon>Cephaloboidea</taxon>
        <taxon>Cephalobidae</taxon>
        <taxon>Acrobeloides</taxon>
    </lineage>
</organism>
<accession>A0A914D280</accession>
<keyword evidence="3" id="KW-1185">Reference proteome</keyword>
<dbReference type="Proteomes" id="UP000887540">
    <property type="component" value="Unplaced"/>
</dbReference>
<keyword evidence="1" id="KW-0378">Hydrolase</keyword>
<dbReference type="GO" id="GO:0016787">
    <property type="term" value="F:hydrolase activity"/>
    <property type="evidence" value="ECO:0007669"/>
    <property type="project" value="UniProtKB-KW"/>
</dbReference>
<evidence type="ECO:0000313" key="4">
    <source>
        <dbReference type="WBParaSite" id="ACRNAN_scaffold17087.g15543.t1"/>
    </source>
</evidence>
<dbReference type="InterPro" id="IPR018998">
    <property type="entry name" value="EndoU_C"/>
</dbReference>
<dbReference type="GO" id="GO:0004521">
    <property type="term" value="F:RNA endonuclease activity"/>
    <property type="evidence" value="ECO:0007669"/>
    <property type="project" value="InterPro"/>
</dbReference>
<dbReference type="InterPro" id="IPR037227">
    <property type="entry name" value="EndoU-like"/>
</dbReference>
<name>A0A914D280_9BILA</name>
<dbReference type="WBParaSite" id="ACRNAN_scaffold17087.g15543.t1">
    <property type="protein sequence ID" value="ACRNAN_scaffold17087.g15543.t1"/>
    <property type="gene ID" value="ACRNAN_scaffold17087.g15543"/>
</dbReference>